<reference evidence="3 4" key="1">
    <citation type="submission" date="2019-01" db="EMBL/GenBank/DDBJ databases">
        <authorList>
            <person name="Ferrante I. M."/>
        </authorList>
    </citation>
    <scope>NUCLEOTIDE SEQUENCE [LARGE SCALE GENOMIC DNA]</scope>
    <source>
        <strain evidence="3 4">B856</strain>
    </source>
</reference>
<feature type="transmembrane region" description="Helical" evidence="2">
    <location>
        <begin position="107"/>
        <end position="132"/>
    </location>
</feature>
<dbReference type="Proteomes" id="UP000291116">
    <property type="component" value="Unassembled WGS sequence"/>
</dbReference>
<feature type="compositionally biased region" description="Polar residues" evidence="1">
    <location>
        <begin position="220"/>
        <end position="244"/>
    </location>
</feature>
<keyword evidence="2" id="KW-0812">Transmembrane</keyword>
<keyword evidence="2" id="KW-1133">Transmembrane helix</keyword>
<feature type="transmembrane region" description="Helical" evidence="2">
    <location>
        <begin position="21"/>
        <end position="43"/>
    </location>
</feature>
<accession>A0A448ZK64</accession>
<name>A0A448ZK64_9STRA</name>
<sequence>MVVTIDQFAGSGRSLLCSWRNMLAIVHAVLIFLSLWYCKLVYWNASEVCYVDPCYEGPGLEELWKVNKGVSFTGASSGIFALAHAVLGYVLFARISSEESSSLLEHAHFVVGIFAGATLCASLLSLNMVYVWGAETNLMINLSKLKESNSIFEESDRHMLVVHSLIGTFLRLSTLSSALCFFQLVVLVQLLSARKEFTRYFRLLATGEFDRSSETIPLRSMSTTPTDGTRSFSDQSNSQSTLMV</sequence>
<evidence type="ECO:0000313" key="4">
    <source>
        <dbReference type="Proteomes" id="UP000291116"/>
    </source>
</evidence>
<organism evidence="3 4">
    <name type="scientific">Pseudo-nitzschia multistriata</name>
    <dbReference type="NCBI Taxonomy" id="183589"/>
    <lineage>
        <taxon>Eukaryota</taxon>
        <taxon>Sar</taxon>
        <taxon>Stramenopiles</taxon>
        <taxon>Ochrophyta</taxon>
        <taxon>Bacillariophyta</taxon>
        <taxon>Bacillariophyceae</taxon>
        <taxon>Bacillariophycidae</taxon>
        <taxon>Bacillariales</taxon>
        <taxon>Bacillariaceae</taxon>
        <taxon>Pseudo-nitzschia</taxon>
    </lineage>
</organism>
<keyword evidence="2" id="KW-0472">Membrane</keyword>
<evidence type="ECO:0000256" key="1">
    <source>
        <dbReference type="SAM" id="MobiDB-lite"/>
    </source>
</evidence>
<keyword evidence="4" id="KW-1185">Reference proteome</keyword>
<gene>
    <name evidence="3" type="ORF">PSNMU_V1.4_AUG-EV-PASAV3_0093200</name>
</gene>
<dbReference type="AlphaFoldDB" id="A0A448ZK64"/>
<evidence type="ECO:0000256" key="2">
    <source>
        <dbReference type="SAM" id="Phobius"/>
    </source>
</evidence>
<dbReference type="OrthoDB" id="10465802at2759"/>
<feature type="transmembrane region" description="Helical" evidence="2">
    <location>
        <begin position="72"/>
        <end position="95"/>
    </location>
</feature>
<proteinExistence type="predicted"/>
<feature type="region of interest" description="Disordered" evidence="1">
    <location>
        <begin position="216"/>
        <end position="244"/>
    </location>
</feature>
<evidence type="ECO:0000313" key="3">
    <source>
        <dbReference type="EMBL" id="VEU42418.1"/>
    </source>
</evidence>
<dbReference type="EMBL" id="CAACVS010000440">
    <property type="protein sequence ID" value="VEU42418.1"/>
    <property type="molecule type" value="Genomic_DNA"/>
</dbReference>
<protein>
    <submittedName>
        <fullName evidence="3">Uncharacterized protein</fullName>
    </submittedName>
</protein>
<feature type="transmembrane region" description="Helical" evidence="2">
    <location>
        <begin position="169"/>
        <end position="192"/>
    </location>
</feature>